<organism evidence="2 3">
    <name type="scientific">Elsinoe batatas</name>
    <dbReference type="NCBI Taxonomy" id="2601811"/>
    <lineage>
        <taxon>Eukaryota</taxon>
        <taxon>Fungi</taxon>
        <taxon>Dikarya</taxon>
        <taxon>Ascomycota</taxon>
        <taxon>Pezizomycotina</taxon>
        <taxon>Dothideomycetes</taxon>
        <taxon>Dothideomycetidae</taxon>
        <taxon>Myriangiales</taxon>
        <taxon>Elsinoaceae</taxon>
        <taxon>Elsinoe</taxon>
    </lineage>
</organism>
<feature type="transmembrane region" description="Helical" evidence="1">
    <location>
        <begin position="631"/>
        <end position="652"/>
    </location>
</feature>
<dbReference type="Proteomes" id="UP000809789">
    <property type="component" value="Unassembled WGS sequence"/>
</dbReference>
<keyword evidence="1" id="KW-0812">Transmembrane</keyword>
<reference evidence="2" key="1">
    <citation type="submission" date="2021-07" db="EMBL/GenBank/DDBJ databases">
        <title>Elsinoe batatas strain:CRI-CJ2 Genome sequencing and assembly.</title>
        <authorList>
            <person name="Huang L."/>
        </authorList>
    </citation>
    <scope>NUCLEOTIDE SEQUENCE</scope>
    <source>
        <strain evidence="2">CRI-CJ2</strain>
    </source>
</reference>
<name>A0A8K0L390_9PEZI</name>
<comment type="caution">
    <text evidence="2">The sequence shown here is derived from an EMBL/GenBank/DDBJ whole genome shotgun (WGS) entry which is preliminary data.</text>
</comment>
<evidence type="ECO:0000313" key="3">
    <source>
        <dbReference type="Proteomes" id="UP000809789"/>
    </source>
</evidence>
<feature type="transmembrane region" description="Helical" evidence="1">
    <location>
        <begin position="255"/>
        <end position="278"/>
    </location>
</feature>
<dbReference type="PANTHER" id="PTHR42101">
    <property type="entry name" value="CHROMOSOME 16, WHOLE GENOME SHOTGUN SEQUENCE"/>
    <property type="match status" value="1"/>
</dbReference>
<dbReference type="PANTHER" id="PTHR42101:SF1">
    <property type="entry name" value="LOW TEMPERATURE REQUIREMENT A"/>
    <property type="match status" value="1"/>
</dbReference>
<feature type="transmembrane region" description="Helical" evidence="1">
    <location>
        <begin position="225"/>
        <end position="249"/>
    </location>
</feature>
<dbReference type="EMBL" id="JAESVG020000006">
    <property type="protein sequence ID" value="KAG8626605.1"/>
    <property type="molecule type" value="Genomic_DNA"/>
</dbReference>
<dbReference type="OrthoDB" id="3177213at2759"/>
<gene>
    <name evidence="2" type="ORF">KVT40_005550</name>
</gene>
<accession>A0A8K0L390</accession>
<keyword evidence="3" id="KW-1185">Reference proteome</keyword>
<keyword evidence="1" id="KW-1133">Transmembrane helix</keyword>
<keyword evidence="1" id="KW-0472">Membrane</keyword>
<dbReference type="InterPro" id="IPR010640">
    <property type="entry name" value="Low_temperature_requirement_A"/>
</dbReference>
<proteinExistence type="predicted"/>
<feature type="transmembrane region" description="Helical" evidence="1">
    <location>
        <begin position="285"/>
        <end position="304"/>
    </location>
</feature>
<feature type="transmembrane region" description="Helical" evidence="1">
    <location>
        <begin position="565"/>
        <end position="586"/>
    </location>
</feature>
<evidence type="ECO:0008006" key="4">
    <source>
        <dbReference type="Google" id="ProtNLM"/>
    </source>
</evidence>
<feature type="transmembrane region" description="Helical" evidence="1">
    <location>
        <begin position="324"/>
        <end position="345"/>
    </location>
</feature>
<evidence type="ECO:0000313" key="2">
    <source>
        <dbReference type="EMBL" id="KAG8626605.1"/>
    </source>
</evidence>
<feature type="transmembrane region" description="Helical" evidence="1">
    <location>
        <begin position="598"/>
        <end position="619"/>
    </location>
</feature>
<dbReference type="Pfam" id="PF06772">
    <property type="entry name" value="LtrA"/>
    <property type="match status" value="1"/>
</dbReference>
<sequence length="683" mass="75039">MSGEQQPNHLPFFSSPIVRRESGTDWSVDPRTHANFRRTSRSRTQTLSLNNIQGLSEVDLDEKDAYSLESPLIQRHSEATNSELFYDLFFVANLTVFGSVKEVNDTTTLAQYIGFFTILWFSWFQVSMYDVRFSKDSIFDRVAKALQFGVMVGFAINGPTFDVGEKLESIMGLSSDDSITIIADPNLTSFKSLTITMMASRLVLVLQYLQALYQTRHQKETVLPMSLIAGTEFVAAMVYFGLYFAFHMLYSNAYLTWYGVAFFETAICTAVSSIWRTISFKGTHLVQRMSLLTLIILGEGIIGLSKKCQSIVKGQIFGFTSSTIANIVCCVLFIYLLFLLHFPSLPKRHFGSIRQQIYALLHFPLHLALVLSLDGANQFIAWRAATVRVNSLMAQLPSMSFSTPEVAKTSVESLEGTVNDVFYAAFKSADGVGEVLHYAKGNGTAHVGLELLRTSLALPLAGEDGGVGLLERSEGGEEGWAQGEEAIGGTGVDAAWEATNLVFNTLVNTVYTSIGFSAPDSEKMTALLPQVAGEGLAEGAMEAAEKALEEVLEENGEVFGVARLVFVYFFVSLGCTVLLMGMLVGLERTKTGLELSDKIRLAGSLLVGIWACLMAGMAASGDGEVFRGFVYSGWVLPVAMLGLMVVVILHNIKLPGSPASVRRAFRRPVWRGRVLAQRMRHSF</sequence>
<protein>
    <recommendedName>
        <fullName evidence="4">Low temperature requirement A</fullName>
    </recommendedName>
</protein>
<dbReference type="AlphaFoldDB" id="A0A8K0L390"/>
<evidence type="ECO:0000256" key="1">
    <source>
        <dbReference type="SAM" id="Phobius"/>
    </source>
</evidence>